<name>A0A1F4XHR0_9BACT</name>
<gene>
    <name evidence="1" type="ORF">A2943_00770</name>
</gene>
<evidence type="ECO:0000313" key="2">
    <source>
        <dbReference type="Proteomes" id="UP000176185"/>
    </source>
</evidence>
<protein>
    <submittedName>
        <fullName evidence="1">Uncharacterized protein</fullName>
    </submittedName>
</protein>
<accession>A0A1F4XHR0</accession>
<dbReference type="STRING" id="1797243.A2943_00770"/>
<sequence>MRLKPEQFERLRKPFDKYGAFEGRTKDEVEEILNGVMNYYLTLANINLRLKREEKNNGTK</sequence>
<dbReference type="AlphaFoldDB" id="A0A1F4XHR0"/>
<reference evidence="1 2" key="1">
    <citation type="journal article" date="2016" name="Nat. Commun.">
        <title>Thousands of microbial genomes shed light on interconnected biogeochemical processes in an aquifer system.</title>
        <authorList>
            <person name="Anantharaman K."/>
            <person name="Brown C.T."/>
            <person name="Hug L.A."/>
            <person name="Sharon I."/>
            <person name="Castelle C.J."/>
            <person name="Probst A.J."/>
            <person name="Thomas B.C."/>
            <person name="Singh A."/>
            <person name="Wilkins M.J."/>
            <person name="Karaoz U."/>
            <person name="Brodie E.L."/>
            <person name="Williams K.H."/>
            <person name="Hubbard S.S."/>
            <person name="Banfield J.F."/>
        </authorList>
    </citation>
    <scope>NUCLEOTIDE SEQUENCE [LARGE SCALE GENOMIC DNA]</scope>
</reference>
<evidence type="ECO:0000313" key="1">
    <source>
        <dbReference type="EMBL" id="OGC81169.1"/>
    </source>
</evidence>
<dbReference type="EMBL" id="MEWX01000003">
    <property type="protein sequence ID" value="OGC81169.1"/>
    <property type="molecule type" value="Genomic_DNA"/>
</dbReference>
<dbReference type="Proteomes" id="UP000176185">
    <property type="component" value="Unassembled WGS sequence"/>
</dbReference>
<comment type="caution">
    <text evidence="1">The sequence shown here is derived from an EMBL/GenBank/DDBJ whole genome shotgun (WGS) entry which is preliminary data.</text>
</comment>
<proteinExistence type="predicted"/>
<organism evidence="1 2">
    <name type="scientific">Candidatus Adlerbacteria bacterium RIFCSPLOWO2_01_FULL_51_16</name>
    <dbReference type="NCBI Taxonomy" id="1797243"/>
    <lineage>
        <taxon>Bacteria</taxon>
        <taxon>Candidatus Adleribacteriota</taxon>
    </lineage>
</organism>